<dbReference type="EMBL" id="QQZY01000003">
    <property type="protein sequence ID" value="RDI74828.1"/>
    <property type="molecule type" value="Genomic_DNA"/>
</dbReference>
<dbReference type="CDD" id="cd13530">
    <property type="entry name" value="PBP2_peptides_like"/>
    <property type="match status" value="1"/>
</dbReference>
<evidence type="ECO:0000313" key="4">
    <source>
        <dbReference type="EMBL" id="RDI74828.1"/>
    </source>
</evidence>
<dbReference type="Gene3D" id="3.40.190.10">
    <property type="entry name" value="Periplasmic binding protein-like II"/>
    <property type="match status" value="2"/>
</dbReference>
<dbReference type="Proteomes" id="UP000254134">
    <property type="component" value="Unassembled WGS sequence"/>
</dbReference>
<accession>A0A7M2YZD3</accession>
<organism evidence="4 5">
    <name type="scientific">Gaiella occulta</name>
    <dbReference type="NCBI Taxonomy" id="1002870"/>
    <lineage>
        <taxon>Bacteria</taxon>
        <taxon>Bacillati</taxon>
        <taxon>Actinomycetota</taxon>
        <taxon>Thermoleophilia</taxon>
        <taxon>Gaiellales</taxon>
        <taxon>Gaiellaceae</taxon>
        <taxon>Gaiella</taxon>
    </lineage>
</organism>
<keyword evidence="1 2" id="KW-0732">Signal</keyword>
<dbReference type="InterPro" id="IPR001638">
    <property type="entry name" value="Solute-binding_3/MltF_N"/>
</dbReference>
<protein>
    <submittedName>
        <fullName evidence="4">ABC-type amino acid transport/signal transduction systems periplasmic component</fullName>
    </submittedName>
</protein>
<dbReference type="AlphaFoldDB" id="A0A7M2YZD3"/>
<dbReference type="SMART" id="SM00062">
    <property type="entry name" value="PBPb"/>
    <property type="match status" value="1"/>
</dbReference>
<reference evidence="5" key="2">
    <citation type="journal article" date="2019" name="MicrobiologyOpen">
        <title>High-quality draft genome sequence of Gaiella occulta isolated from a 150 meter deep mineral water borehole and comparison with the genome sequences of other deep-branching lineages of the phylum Actinobacteria.</title>
        <authorList>
            <person name="Severino R."/>
            <person name="Froufe H.J.C."/>
            <person name="Barroso C."/>
            <person name="Albuquerque L."/>
            <person name="Lobo-da-Cunha A."/>
            <person name="da Costa M.S."/>
            <person name="Egas C."/>
        </authorList>
    </citation>
    <scope>NUCLEOTIDE SEQUENCE [LARGE SCALE GENOMIC DNA]</scope>
    <source>
        <strain evidence="5">F2-233</strain>
    </source>
</reference>
<feature type="domain" description="Solute-binding protein family 3/N-terminal" evidence="3">
    <location>
        <begin position="49"/>
        <end position="286"/>
    </location>
</feature>
<gene>
    <name evidence="4" type="ORF">Gocc_1717</name>
</gene>
<feature type="chain" id="PRO_5039124132" evidence="2">
    <location>
        <begin position="24"/>
        <end position="292"/>
    </location>
</feature>
<evidence type="ECO:0000313" key="5">
    <source>
        <dbReference type="Proteomes" id="UP000254134"/>
    </source>
</evidence>
<dbReference type="OrthoDB" id="8454826at2"/>
<dbReference type="PANTHER" id="PTHR35936">
    <property type="entry name" value="MEMBRANE-BOUND LYTIC MUREIN TRANSGLYCOSYLASE F"/>
    <property type="match status" value="1"/>
</dbReference>
<proteinExistence type="predicted"/>
<reference evidence="4 5" key="1">
    <citation type="submission" date="2018-07" db="EMBL/GenBank/DDBJ databases">
        <title>High-quality-draft genome sequence of Gaiella occulta.</title>
        <authorList>
            <person name="Severino R."/>
            <person name="Froufe H.J.C."/>
            <person name="Rainey F.A."/>
            <person name="Barroso C."/>
            <person name="Albuquerque L."/>
            <person name="Lobo-Da-Cunha A."/>
            <person name="Da Costa M.S."/>
            <person name="Egas C."/>
        </authorList>
    </citation>
    <scope>NUCLEOTIDE SEQUENCE [LARGE SCALE GENOMIC DNA]</scope>
    <source>
        <strain evidence="4 5">F2-233</strain>
    </source>
</reference>
<dbReference type="RefSeq" id="WP_114796116.1">
    <property type="nucleotide sequence ID" value="NZ_QQZY01000003.1"/>
</dbReference>
<evidence type="ECO:0000256" key="1">
    <source>
        <dbReference type="ARBA" id="ARBA00022729"/>
    </source>
</evidence>
<sequence length="292" mass="31015">MRKALLALVALVPVLAVVAAASAAPAAPAAPAGIPGCSIDSLKLVEGGVLTIGADNPAFPPWFGGDEKTKPWKVSDPYSGKGYESAVAYAVAKQLGFARAEVKWTPVPFNNSYAPGKKPFDFYITQVSYKPERAKAVDFSKSYYFVNQAVVGRKGKPIASVRSVAGLKRFKLGAQLGTTSYDTIVDVIKPATKPLVFDTNDAAVKALKNGQIDGIVVDLPTAFFVTAVQVPDGKIIGKLATRGTKERFGLVLQKGSPLTRCVNKALDRLWANGTIGNLQRIWLARAGAPDLR</sequence>
<comment type="caution">
    <text evidence="4">The sequence shown here is derived from an EMBL/GenBank/DDBJ whole genome shotgun (WGS) entry which is preliminary data.</text>
</comment>
<keyword evidence="5" id="KW-1185">Reference proteome</keyword>
<dbReference type="PANTHER" id="PTHR35936:SF19">
    <property type="entry name" value="AMINO-ACID-BINDING PROTEIN YXEM-RELATED"/>
    <property type="match status" value="1"/>
</dbReference>
<dbReference type="Pfam" id="PF00497">
    <property type="entry name" value="SBP_bac_3"/>
    <property type="match status" value="1"/>
</dbReference>
<evidence type="ECO:0000256" key="2">
    <source>
        <dbReference type="SAM" id="SignalP"/>
    </source>
</evidence>
<feature type="signal peptide" evidence="2">
    <location>
        <begin position="1"/>
        <end position="23"/>
    </location>
</feature>
<dbReference type="SUPFAM" id="SSF53850">
    <property type="entry name" value="Periplasmic binding protein-like II"/>
    <property type="match status" value="1"/>
</dbReference>
<name>A0A7M2YZD3_9ACTN</name>
<evidence type="ECO:0000259" key="3">
    <source>
        <dbReference type="SMART" id="SM00062"/>
    </source>
</evidence>